<evidence type="ECO:0000256" key="9">
    <source>
        <dbReference type="ARBA" id="ARBA00022989"/>
    </source>
</evidence>
<dbReference type="RefSeq" id="XP_020436438.1">
    <property type="nucleotide sequence ID" value="XM_020574366.1"/>
</dbReference>
<evidence type="ECO:0000313" key="18">
    <source>
        <dbReference type="EMBL" id="EFA84323.1"/>
    </source>
</evidence>
<keyword evidence="11 14" id="KW-0472">Membrane</keyword>
<feature type="compositionally biased region" description="Low complexity" evidence="15">
    <location>
        <begin position="372"/>
        <end position="395"/>
    </location>
</feature>
<protein>
    <submittedName>
        <fullName evidence="18">Exocyst complex subunit 6</fullName>
    </submittedName>
</protein>
<reference evidence="18 19" key="1">
    <citation type="journal article" date="2011" name="Genome Res.">
        <title>Phylogeny-wide analysis of social amoeba genomes highlights ancient origins for complex intercellular communication.</title>
        <authorList>
            <person name="Heidel A.J."/>
            <person name="Lawal H.M."/>
            <person name="Felder M."/>
            <person name="Schilde C."/>
            <person name="Helps N.R."/>
            <person name="Tunggal B."/>
            <person name="Rivero F."/>
            <person name="John U."/>
            <person name="Schleicher M."/>
            <person name="Eichinger L."/>
            <person name="Platzer M."/>
            <person name="Noegel A.A."/>
            <person name="Schaap P."/>
            <person name="Gloeckner G."/>
        </authorList>
    </citation>
    <scope>NUCLEOTIDE SEQUENCE [LARGE SCALE GENOMIC DNA]</scope>
    <source>
        <strain evidence="19">ATCC 26659 / Pp 5 / PN500</strain>
    </source>
</reference>
<proteinExistence type="inferred from homology"/>
<dbReference type="InParanoid" id="D3B4S5"/>
<dbReference type="InterPro" id="IPR023395">
    <property type="entry name" value="MCP_dom_sf"/>
</dbReference>
<evidence type="ECO:0000256" key="4">
    <source>
        <dbReference type="ARBA" id="ARBA00022448"/>
    </source>
</evidence>
<evidence type="ECO:0000256" key="2">
    <source>
        <dbReference type="ARBA" id="ARBA00006375"/>
    </source>
</evidence>
<keyword evidence="19" id="KW-1185">Reference proteome</keyword>
<dbReference type="PROSITE" id="PS50920">
    <property type="entry name" value="SOLCAR"/>
    <property type="match status" value="3"/>
</dbReference>
<evidence type="ECO:0000256" key="14">
    <source>
        <dbReference type="PROSITE-ProRule" id="PRU00282"/>
    </source>
</evidence>
<dbReference type="AlphaFoldDB" id="D3B4S5"/>
<evidence type="ECO:0000256" key="12">
    <source>
        <dbReference type="ARBA" id="ARBA00024143"/>
    </source>
</evidence>
<dbReference type="GO" id="GO:1990544">
    <property type="term" value="P:mitochondrial ATP transmembrane transport"/>
    <property type="evidence" value="ECO:0007669"/>
    <property type="project" value="InterPro"/>
</dbReference>
<dbReference type="Gene3D" id="1.50.40.10">
    <property type="entry name" value="Mitochondrial carrier domain"/>
    <property type="match status" value="1"/>
</dbReference>
<keyword evidence="6 14" id="KW-0812">Transmembrane</keyword>
<name>D3B4S5_HETP5</name>
<keyword evidence="5" id="KW-0050">Antiport</keyword>
<dbReference type="GO" id="GO:0140021">
    <property type="term" value="P:mitochondrial ADP transmembrane transport"/>
    <property type="evidence" value="ECO:0007669"/>
    <property type="project" value="InterPro"/>
</dbReference>
<comment type="similarity">
    <text evidence="2">Belongs to the mitochondrial carrier (TC 2.A.29) family.</text>
</comment>
<evidence type="ECO:0000259" key="17">
    <source>
        <dbReference type="Pfam" id="PF20651"/>
    </source>
</evidence>
<dbReference type="STRING" id="670386.D3B4S5"/>
<feature type="repeat" description="Solcar" evidence="14">
    <location>
        <begin position="105"/>
        <end position="194"/>
    </location>
</feature>
<dbReference type="InterPro" id="IPR002113">
    <property type="entry name" value="ADT_euk_type"/>
</dbReference>
<comment type="subcellular location">
    <subcellularLocation>
        <location evidence="1">Mitochondrion inner membrane</location>
        <topology evidence="1">Multi-pass membrane protein</topology>
    </subcellularLocation>
</comment>
<evidence type="ECO:0000256" key="8">
    <source>
        <dbReference type="ARBA" id="ARBA00022792"/>
    </source>
</evidence>
<evidence type="ECO:0000256" key="1">
    <source>
        <dbReference type="ARBA" id="ARBA00004448"/>
    </source>
</evidence>
<dbReference type="SUPFAM" id="SSF103506">
    <property type="entry name" value="Mitochondrial carrier"/>
    <property type="match status" value="1"/>
</dbReference>
<dbReference type="PROSITE" id="PS51257">
    <property type="entry name" value="PROKAR_LIPOPROTEIN"/>
    <property type="match status" value="1"/>
</dbReference>
<comment type="catalytic activity">
    <reaction evidence="12">
        <text>ADP(in) + ATP(out) = ADP(out) + ATP(in)</text>
        <dbReference type="Rhea" id="RHEA:34999"/>
        <dbReference type="ChEBI" id="CHEBI:30616"/>
        <dbReference type="ChEBI" id="CHEBI:456216"/>
    </reaction>
    <physiologicalReaction direction="left-to-right" evidence="12">
        <dbReference type="Rhea" id="RHEA:35000"/>
    </physiologicalReaction>
</comment>
<keyword evidence="8" id="KW-0999">Mitochondrion inner membrane</keyword>
<organism evidence="18 19">
    <name type="scientific">Heterostelium pallidum (strain ATCC 26659 / Pp 5 / PN500)</name>
    <name type="common">Cellular slime mold</name>
    <name type="synonym">Polysphondylium pallidum</name>
    <dbReference type="NCBI Taxonomy" id="670386"/>
    <lineage>
        <taxon>Eukaryota</taxon>
        <taxon>Amoebozoa</taxon>
        <taxon>Evosea</taxon>
        <taxon>Eumycetozoa</taxon>
        <taxon>Dictyostelia</taxon>
        <taxon>Acytosteliales</taxon>
        <taxon>Acytosteliaceae</taxon>
        <taxon>Heterostelium</taxon>
    </lineage>
</organism>
<evidence type="ECO:0000256" key="16">
    <source>
        <dbReference type="SAM" id="Phobius"/>
    </source>
</evidence>
<evidence type="ECO:0000256" key="13">
    <source>
        <dbReference type="ARBA" id="ARBA00045250"/>
    </source>
</evidence>
<dbReference type="GeneID" id="31358922"/>
<comment type="caution">
    <text evidence="18">The sequence shown here is derived from an EMBL/GenBank/DDBJ whole genome shotgun (WGS) entry which is preliminary data.</text>
</comment>
<evidence type="ECO:0000256" key="3">
    <source>
        <dbReference type="ARBA" id="ARBA00011245"/>
    </source>
</evidence>
<dbReference type="Pfam" id="PF20651">
    <property type="entry name" value="EXOC6_Sec15_N"/>
    <property type="match status" value="1"/>
</dbReference>
<keyword evidence="4" id="KW-0813">Transport</keyword>
<dbReference type="PRINTS" id="PR00926">
    <property type="entry name" value="MITOCARRIER"/>
</dbReference>
<feature type="domain" description="Exocyst complex component EXOC6/Sec15 N-terminal" evidence="17">
    <location>
        <begin position="487"/>
        <end position="653"/>
    </location>
</feature>
<evidence type="ECO:0000256" key="10">
    <source>
        <dbReference type="ARBA" id="ARBA00023128"/>
    </source>
</evidence>
<dbReference type="Pfam" id="PF00153">
    <property type="entry name" value="Mito_carr"/>
    <property type="match status" value="3"/>
</dbReference>
<keyword evidence="9 16" id="KW-1133">Transmembrane helix</keyword>
<accession>D3B4S5</accession>
<evidence type="ECO:0000256" key="15">
    <source>
        <dbReference type="SAM" id="MobiDB-lite"/>
    </source>
</evidence>
<dbReference type="InterPro" id="IPR018108">
    <property type="entry name" value="MCP_transmembrane"/>
</dbReference>
<feature type="compositionally biased region" description="Basic and acidic residues" evidence="15">
    <location>
        <begin position="428"/>
        <end position="442"/>
    </location>
</feature>
<keyword evidence="7" id="KW-0677">Repeat</keyword>
<feature type="compositionally biased region" description="Polar residues" evidence="15">
    <location>
        <begin position="409"/>
        <end position="419"/>
    </location>
</feature>
<feature type="repeat" description="Solcar" evidence="14">
    <location>
        <begin position="8"/>
        <end position="92"/>
    </location>
</feature>
<evidence type="ECO:0000256" key="7">
    <source>
        <dbReference type="ARBA" id="ARBA00022737"/>
    </source>
</evidence>
<gene>
    <name evidence="18" type="primary">exoc6</name>
    <name evidence="18" type="ORF">PPL_03401</name>
</gene>
<feature type="compositionally biased region" description="Basic and acidic residues" evidence="15">
    <location>
        <begin position="284"/>
        <end position="355"/>
    </location>
</feature>
<evidence type="ECO:0000256" key="6">
    <source>
        <dbReference type="ARBA" id="ARBA00022692"/>
    </source>
</evidence>
<sequence>MSQDKKQITFFQSSLIGGTAGCIAKTIAAPFENARNWVKLPLNHNKSFSEYLIRVIKDEGVLIFWKGNLRSVIKYFPLQSLNFSFNEEYKRLFVGGCSPKQEPVKFFIGSLMAGGAAGATSMLFVYPMEYARFSLAVDTYTVIPSKFKGLGNCISYIYKNEGVRAFYRGFGLSATSGFVYRATFFGGYDSAKELLLSDPKNANILQSWAIAQVVTTVAGIASYPFDMVRRRMQMQSYRKDNRYTGAVDCYKKIVKNEGASTLFRGAFTNSIRNSGAALALMSSKSKDKDGVVKTPSKSDKDIKKEKKEKEKEDKERERKERKEKEKQERRAVKEARAKAKSDKKASKKAGRDRSGSDVSVDDYTSDTDTDQSSDLTSSLGSSRNNNNGDLDSLLGTSGGGNNNNSNNSQRETVNSTNSGIGLLSNSNKKNEEQKERERSDKAKEMYDGVDLFTSENFLIALADTDHLGPAIKSMFESNKEKEVIDSLNEYIQSKDKDIEKICGDNHEGFINSVTTFLGLKEDNLTLKQSIIHLNYELQELGTKYTNKADEMLAHKRTKDNIRGTKEIINNCQYAIQLGMKVEEFVKNKRYFLAIKNMDQLHNVYLKRLSDFQFARNMDSNIPVIKEKIKKLVKDEFNSWMVEIKEKSAKIGRFGMIQSAKRLEKEREINPLKIKTMFGENEEVWDRILDIPYNVNTSAIGSLSSTQTPLSPSFVSVTDTSKEDISQKSPFDEVDINFHPLYQYGCSAKGVWSGVGVVPSADCRLFHGGEQGDGIDTSTSLKDNHQRMLEYGAGKDHLGTPRVVYALPRHTLTHLLQEVRSGVHQHPLVLLVSRATTALPARHHEGALLPIRDSRRCRAVHTHSRVRVECQSLRGDRR</sequence>
<feature type="region of interest" description="Disordered" evidence="15">
    <location>
        <begin position="282"/>
        <end position="442"/>
    </location>
</feature>
<dbReference type="InterPro" id="IPR002067">
    <property type="entry name" value="MCP"/>
</dbReference>
<dbReference type="PANTHER" id="PTHR45635">
    <property type="entry name" value="ADP,ATP CARRIER PROTEIN 1-RELATED-RELATED"/>
    <property type="match status" value="1"/>
</dbReference>
<feature type="compositionally biased region" description="Acidic residues" evidence="15">
    <location>
        <begin position="359"/>
        <end position="371"/>
    </location>
</feature>
<dbReference type="PANTHER" id="PTHR45635:SF14">
    <property type="entry name" value="ADP_ATP TRANSLOCASE"/>
    <property type="match status" value="1"/>
</dbReference>
<dbReference type="EMBL" id="ADBJ01000010">
    <property type="protein sequence ID" value="EFA84323.1"/>
    <property type="molecule type" value="Genomic_DNA"/>
</dbReference>
<dbReference type="GO" id="GO:0005743">
    <property type="term" value="C:mitochondrial inner membrane"/>
    <property type="evidence" value="ECO:0007669"/>
    <property type="project" value="UniProtKB-SubCell"/>
</dbReference>
<comment type="function">
    <text evidence="13">ADP:ATP antiporter that mediates import of ADP into the mitochondrial matrix for ATP synthesis, and export of ATP out to fuel the cell. Cycles between the cytoplasmic-open state (c-state) and the matrix-open state (m-state): operates by the alternating access mechanism with a single substrate-binding site intermittently exposed to either the cytosolic (c-state) or matrix (m-state) side of the inner mitochondrial membrane.</text>
</comment>
<evidence type="ECO:0000313" key="19">
    <source>
        <dbReference type="Proteomes" id="UP000001396"/>
    </source>
</evidence>
<keyword evidence="10" id="KW-0496">Mitochondrion</keyword>
<dbReference type="Proteomes" id="UP000001396">
    <property type="component" value="Unassembled WGS sequence"/>
</dbReference>
<dbReference type="PRINTS" id="PR00927">
    <property type="entry name" value="ADPTRNSLCASE"/>
</dbReference>
<dbReference type="GO" id="GO:0005471">
    <property type="term" value="F:ATP:ADP antiporter activity"/>
    <property type="evidence" value="ECO:0007669"/>
    <property type="project" value="InterPro"/>
</dbReference>
<evidence type="ECO:0000256" key="5">
    <source>
        <dbReference type="ARBA" id="ARBA00022449"/>
    </source>
</evidence>
<comment type="subunit">
    <text evidence="3">Monomer.</text>
</comment>
<feature type="transmembrane region" description="Helical" evidence="16">
    <location>
        <begin position="106"/>
        <end position="126"/>
    </location>
</feature>
<dbReference type="InterPro" id="IPR048359">
    <property type="entry name" value="EXOC6_Sec15_N"/>
</dbReference>
<evidence type="ECO:0000256" key="11">
    <source>
        <dbReference type="ARBA" id="ARBA00023136"/>
    </source>
</evidence>
<feature type="repeat" description="Solcar" evidence="14">
    <location>
        <begin position="202"/>
        <end position="290"/>
    </location>
</feature>